<evidence type="ECO:0000256" key="3">
    <source>
        <dbReference type="ARBA" id="ARBA00022723"/>
    </source>
</evidence>
<dbReference type="SUPFAM" id="SSF53067">
    <property type="entry name" value="Actin-like ATPase domain"/>
    <property type="match status" value="1"/>
</dbReference>
<evidence type="ECO:0000256" key="1">
    <source>
        <dbReference type="ARBA" id="ARBA00012122"/>
    </source>
</evidence>
<dbReference type="Proteomes" id="UP001199044">
    <property type="component" value="Unassembled WGS sequence"/>
</dbReference>
<dbReference type="InterPro" id="IPR000600">
    <property type="entry name" value="ROK"/>
</dbReference>
<name>A0ABS7YUI2_9VIBR</name>
<dbReference type="EMBL" id="JAIWIU010000239">
    <property type="protein sequence ID" value="MCA2019033.1"/>
    <property type="molecule type" value="Genomic_DNA"/>
</dbReference>
<evidence type="ECO:0000256" key="2">
    <source>
        <dbReference type="ARBA" id="ARBA00022679"/>
    </source>
</evidence>
<evidence type="ECO:0000313" key="11">
    <source>
        <dbReference type="Proteomes" id="UP001199044"/>
    </source>
</evidence>
<accession>A0ABS7YUI2</accession>
<keyword evidence="8" id="KW-0119">Carbohydrate metabolism</keyword>
<protein>
    <recommendedName>
        <fullName evidence="1">N-acetylglucosamine kinase</fullName>
        <ecNumber evidence="1">2.7.1.59</ecNumber>
    </recommendedName>
</protein>
<dbReference type="Pfam" id="PF00480">
    <property type="entry name" value="ROK"/>
    <property type="match status" value="1"/>
</dbReference>
<dbReference type="EC" id="2.7.1.59" evidence="1"/>
<dbReference type="RefSeq" id="WP_225252289.1">
    <property type="nucleotide sequence ID" value="NZ_JAIWIU010000239.1"/>
</dbReference>
<keyword evidence="2 10" id="KW-0808">Transferase</keyword>
<keyword evidence="5 10" id="KW-0418">Kinase</keyword>
<dbReference type="PANTHER" id="PTHR18964:SF162">
    <property type="entry name" value="N-ACETYL-D-GLUCOSAMINE KINASE"/>
    <property type="match status" value="1"/>
</dbReference>
<dbReference type="GO" id="GO:0045127">
    <property type="term" value="F:N-acetylglucosamine kinase activity"/>
    <property type="evidence" value="ECO:0007669"/>
    <property type="project" value="UniProtKB-EC"/>
</dbReference>
<keyword evidence="4" id="KW-0547">Nucleotide-binding</keyword>
<keyword evidence="3" id="KW-0479">Metal-binding</keyword>
<dbReference type="CDD" id="cd24057">
    <property type="entry name" value="ASKHA_NBD_ROK_NAGK"/>
    <property type="match status" value="1"/>
</dbReference>
<reference evidence="11" key="1">
    <citation type="submission" date="2023-07" db="EMBL/GenBank/DDBJ databases">
        <title>Molecular identification of indigenous halophilic bacteria isolated from red sea cost, biodegradation of synthetic dyes and assessment of degraded metabolite toxicity.</title>
        <authorList>
            <person name="Chaieb K."/>
            <person name="Altayb H.N."/>
        </authorList>
    </citation>
    <scope>NUCLEOTIDE SEQUENCE [LARGE SCALE GENOMIC DNA]</scope>
    <source>
        <strain evidence="11">K20</strain>
    </source>
</reference>
<comment type="catalytic activity">
    <reaction evidence="9">
        <text>N-acetyl-D-glucosamine + ATP = N-acetyl-D-glucosamine 6-phosphate + ADP + H(+)</text>
        <dbReference type="Rhea" id="RHEA:17417"/>
        <dbReference type="ChEBI" id="CHEBI:15378"/>
        <dbReference type="ChEBI" id="CHEBI:30616"/>
        <dbReference type="ChEBI" id="CHEBI:57513"/>
        <dbReference type="ChEBI" id="CHEBI:456216"/>
        <dbReference type="ChEBI" id="CHEBI:506227"/>
        <dbReference type="EC" id="2.7.1.59"/>
    </reaction>
</comment>
<evidence type="ECO:0000256" key="5">
    <source>
        <dbReference type="ARBA" id="ARBA00022777"/>
    </source>
</evidence>
<evidence type="ECO:0000313" key="10">
    <source>
        <dbReference type="EMBL" id="MCA2019033.1"/>
    </source>
</evidence>
<dbReference type="PANTHER" id="PTHR18964">
    <property type="entry name" value="ROK (REPRESSOR, ORF, KINASE) FAMILY"/>
    <property type="match status" value="1"/>
</dbReference>
<organism evidence="10 11">
    <name type="scientific">Vibrio tritonius</name>
    <dbReference type="NCBI Taxonomy" id="1435069"/>
    <lineage>
        <taxon>Bacteria</taxon>
        <taxon>Pseudomonadati</taxon>
        <taxon>Pseudomonadota</taxon>
        <taxon>Gammaproteobacteria</taxon>
        <taxon>Vibrionales</taxon>
        <taxon>Vibrionaceae</taxon>
        <taxon>Vibrio</taxon>
    </lineage>
</organism>
<evidence type="ECO:0000256" key="4">
    <source>
        <dbReference type="ARBA" id="ARBA00022741"/>
    </source>
</evidence>
<evidence type="ECO:0000256" key="8">
    <source>
        <dbReference type="ARBA" id="ARBA00023277"/>
    </source>
</evidence>
<sequence length="304" mass="33077">MYYGFDIGGTKIEFGAFDEQFTRIATERVATPTTDYAEFIALITDIVHRYDVQFACQGKVGLGIPGIESREGTLLTANVPAAFHQPFRRDIETALSRTVQIENDANCFALSEAWSPQCTGQSSVLGLILGTGVGGGWVHNGKVCSGYNHVTGEIGHTRLPVDAWLALGDKMPLWQCGCGQKGCIETYLSGRGFERMYHHIVGEALTAPQIMERYRAQDKKAIEYVDRFLNVLALTLANLLTVLDPDVVVLGGGLSNIELLYQELPKRIRPNLLSVAQCPPIVHACYGDAGGVRGAALLNYTPAV</sequence>
<gene>
    <name evidence="10" type="primary">nagK</name>
    <name evidence="10" type="ORF">LDJ79_23185</name>
</gene>
<proteinExistence type="predicted"/>
<dbReference type="Gene3D" id="3.30.420.40">
    <property type="match status" value="2"/>
</dbReference>
<evidence type="ECO:0000256" key="9">
    <source>
        <dbReference type="ARBA" id="ARBA00049065"/>
    </source>
</evidence>
<comment type="caution">
    <text evidence="10">The sequence shown here is derived from an EMBL/GenBank/DDBJ whole genome shotgun (WGS) entry which is preliminary data.</text>
</comment>
<keyword evidence="7" id="KW-0067">ATP-binding</keyword>
<evidence type="ECO:0000256" key="6">
    <source>
        <dbReference type="ARBA" id="ARBA00022833"/>
    </source>
</evidence>
<dbReference type="InterPro" id="IPR043129">
    <property type="entry name" value="ATPase_NBD"/>
</dbReference>
<keyword evidence="6" id="KW-0862">Zinc</keyword>
<evidence type="ECO:0000256" key="7">
    <source>
        <dbReference type="ARBA" id="ARBA00022840"/>
    </source>
</evidence>
<dbReference type="NCBIfam" id="NF009835">
    <property type="entry name" value="PRK13310.1"/>
    <property type="match status" value="1"/>
</dbReference>
<keyword evidence="11" id="KW-1185">Reference proteome</keyword>